<evidence type="ECO:0000256" key="4">
    <source>
        <dbReference type="ARBA" id="ARBA00022833"/>
    </source>
</evidence>
<dbReference type="OrthoDB" id="436852at2759"/>
<dbReference type="InterPro" id="IPR001965">
    <property type="entry name" value="Znf_PHD"/>
</dbReference>
<comment type="subcellular location">
    <subcellularLocation>
        <location evidence="1">Nucleus</location>
    </subcellularLocation>
</comment>
<feature type="compositionally biased region" description="Polar residues" evidence="7">
    <location>
        <begin position="57"/>
        <end position="67"/>
    </location>
</feature>
<dbReference type="Proteomes" id="UP000076154">
    <property type="component" value="Unassembled WGS sequence"/>
</dbReference>
<dbReference type="PROSITE" id="PS50016">
    <property type="entry name" value="ZF_PHD_2"/>
    <property type="match status" value="1"/>
</dbReference>
<feature type="region of interest" description="Disordered" evidence="7">
    <location>
        <begin position="728"/>
        <end position="791"/>
    </location>
</feature>
<evidence type="ECO:0000256" key="7">
    <source>
        <dbReference type="SAM" id="MobiDB-lite"/>
    </source>
</evidence>
<name>A0A369KCB4_HYPMA</name>
<evidence type="ECO:0000256" key="6">
    <source>
        <dbReference type="PROSITE-ProRule" id="PRU00146"/>
    </source>
</evidence>
<reference evidence="9" key="1">
    <citation type="submission" date="2018-04" db="EMBL/GenBank/DDBJ databases">
        <title>Whole genome sequencing of Hypsizygus marmoreus.</title>
        <authorList>
            <person name="Choi I.-G."/>
            <person name="Min B."/>
            <person name="Kim J.-G."/>
            <person name="Kim S."/>
            <person name="Oh Y.-L."/>
            <person name="Kong W.-S."/>
            <person name="Park H."/>
            <person name="Jeong J."/>
            <person name="Song E.-S."/>
        </authorList>
    </citation>
    <scope>NUCLEOTIDE SEQUENCE [LARGE SCALE GENOMIC DNA]</scope>
    <source>
        <strain evidence="9">51987-8</strain>
    </source>
</reference>
<feature type="region of interest" description="Disordered" evidence="7">
    <location>
        <begin position="327"/>
        <end position="350"/>
    </location>
</feature>
<feature type="compositionally biased region" description="Polar residues" evidence="7">
    <location>
        <begin position="78"/>
        <end position="96"/>
    </location>
</feature>
<feature type="region of interest" description="Disordered" evidence="7">
    <location>
        <begin position="422"/>
        <end position="500"/>
    </location>
</feature>
<feature type="region of interest" description="Disordered" evidence="7">
    <location>
        <begin position="865"/>
        <end position="963"/>
    </location>
</feature>
<dbReference type="InterPro" id="IPR037869">
    <property type="entry name" value="Spp1/CFP1"/>
</dbReference>
<keyword evidence="2" id="KW-0479">Metal-binding</keyword>
<dbReference type="GO" id="GO:0045893">
    <property type="term" value="P:positive regulation of DNA-templated transcription"/>
    <property type="evidence" value="ECO:0007669"/>
    <property type="project" value="TreeGrafter"/>
</dbReference>
<dbReference type="InterPro" id="IPR011011">
    <property type="entry name" value="Znf_FYVE_PHD"/>
</dbReference>
<feature type="compositionally biased region" description="Low complexity" evidence="7">
    <location>
        <begin position="193"/>
        <end position="216"/>
    </location>
</feature>
<dbReference type="STRING" id="39966.A0A369KCB4"/>
<dbReference type="PANTHER" id="PTHR46174:SF1">
    <property type="entry name" value="CXXC-TYPE ZINC FINGER PROTEIN 1"/>
    <property type="match status" value="1"/>
</dbReference>
<sequence length="963" mass="106296">MFTTPSQPSTESATTLSHNQHTQQPISYSSSLDPIQEQPSAISNSVAIVERGDLAMNSETVPSSSPGQRPERLLSPYPSRQYSHLPTPQSPNNFANYVQGASYPPDSPISQSAQGSFPSMSSLTGQRTSMQRQYTNANQARIISMPRQTATPESSPFPRTTSHNRYTNASTPQPNRPPSRTELQTPRGSIPFALPETSAPLATAPLLSSPISPPIEQRSQLSSPFMAKLSLDNKSSKPKTPSRSRPQSYTPDAHPMQVDDVFSPSLASSSQDQGNTLLPSAITTPPRSPIQQPKPAAGGEIERIRQSMLEDRLAQFQEAETRRPEYLKRAKRTLSEADPTALAEDENMRQREREAAIGIMESPNKGRRLKLFQETSEESFEESLMAGGYGRYRTADWVRQPQPMLLATPGPAGPSNIVSALEEAEEAPPSEKELKKRKRLAAFREGPQAGPKTKLHPVDLKGRGRVLLDIPADDEPAPEPTPGKKKGGGRRKKKGELSVKEKKALAVAAAESGDILEKPNWPDSEFPWRLRTEEREERAKAEAAEKMRWIERFLERDSDDEDEDEHRAPRQEYNMPPQETPPPPRGRGKMVPLATNPAAARPQARRRRSFFPSDPADARAALLSKKSVRTLSYRQQRRMRQAEDESDEEVVCVCNGRDDGRELVQCDGCETWYHLQCIGIKDIAELGKEEDPWFCHACEEDESSSSSEPELLSEPILVPTVEEPAVSRSYDPPFFQPSLQDSPMPWNPARMPHTPTRSSRLADEGHVFSSGSSWVESSRHGPSTPPPLPSGIRVYTNDTPGSFDAYSHNYDESPFDPTSTPSRGIKFGAPFATPKNNVWSMRANGLFQTPSKTGGGRSALNNKTFGGPGTLASALDDSGGGVSPYHRMDPDDESPIRRIRASEGPKARRVMDSPLASRSMGSTSHNLFDESPIMRYKETEGRHDIGHGSLRTNASTEHNVDSI</sequence>
<organism evidence="9 10">
    <name type="scientific">Hypsizygus marmoreus</name>
    <name type="common">White beech mushroom</name>
    <name type="synonym">Agaricus marmoreus</name>
    <dbReference type="NCBI Taxonomy" id="39966"/>
    <lineage>
        <taxon>Eukaryota</taxon>
        <taxon>Fungi</taxon>
        <taxon>Dikarya</taxon>
        <taxon>Basidiomycota</taxon>
        <taxon>Agaricomycotina</taxon>
        <taxon>Agaricomycetes</taxon>
        <taxon>Agaricomycetidae</taxon>
        <taxon>Agaricales</taxon>
        <taxon>Tricholomatineae</taxon>
        <taxon>Lyophyllaceae</taxon>
        <taxon>Hypsizygus</taxon>
    </lineage>
</organism>
<feature type="region of interest" description="Disordered" evidence="7">
    <location>
        <begin position="553"/>
        <end position="615"/>
    </location>
</feature>
<feature type="compositionally biased region" description="Basic and acidic residues" evidence="7">
    <location>
        <begin position="935"/>
        <end position="946"/>
    </location>
</feature>
<dbReference type="InterPro" id="IPR019786">
    <property type="entry name" value="Zinc_finger_PHD-type_CS"/>
</dbReference>
<evidence type="ECO:0000256" key="2">
    <source>
        <dbReference type="ARBA" id="ARBA00022723"/>
    </source>
</evidence>
<gene>
    <name evidence="9" type="ORF">Hypma_015003</name>
</gene>
<dbReference type="AlphaFoldDB" id="A0A369KCB4"/>
<evidence type="ECO:0000256" key="3">
    <source>
        <dbReference type="ARBA" id="ARBA00022771"/>
    </source>
</evidence>
<dbReference type="PANTHER" id="PTHR46174">
    <property type="entry name" value="CXXC-TYPE ZINC FINGER PROTEIN 1"/>
    <property type="match status" value="1"/>
</dbReference>
<dbReference type="PROSITE" id="PS01359">
    <property type="entry name" value="ZF_PHD_1"/>
    <property type="match status" value="1"/>
</dbReference>
<evidence type="ECO:0000313" key="10">
    <source>
        <dbReference type="Proteomes" id="UP000076154"/>
    </source>
</evidence>
<feature type="compositionally biased region" description="Basic residues" evidence="7">
    <location>
        <begin position="483"/>
        <end position="494"/>
    </location>
</feature>
<accession>A0A369KCB4</accession>
<evidence type="ECO:0000256" key="1">
    <source>
        <dbReference type="ARBA" id="ARBA00004123"/>
    </source>
</evidence>
<dbReference type="InterPro" id="IPR019787">
    <property type="entry name" value="Znf_PHD-finger"/>
</dbReference>
<dbReference type="InParanoid" id="A0A369KCB4"/>
<feature type="compositionally biased region" description="Polar residues" evidence="7">
    <location>
        <begin position="265"/>
        <end position="291"/>
    </location>
</feature>
<dbReference type="Pfam" id="PF00628">
    <property type="entry name" value="PHD"/>
    <property type="match status" value="1"/>
</dbReference>
<dbReference type="EMBL" id="LUEZ02000010">
    <property type="protein sequence ID" value="RDB29384.1"/>
    <property type="molecule type" value="Genomic_DNA"/>
</dbReference>
<keyword evidence="5" id="KW-0539">Nucleus</keyword>
<dbReference type="InterPro" id="IPR013083">
    <property type="entry name" value="Znf_RING/FYVE/PHD"/>
</dbReference>
<evidence type="ECO:0000259" key="8">
    <source>
        <dbReference type="PROSITE" id="PS50016"/>
    </source>
</evidence>
<keyword evidence="4" id="KW-0862">Zinc</keyword>
<feature type="compositionally biased region" description="Polar residues" evidence="7">
    <location>
        <begin position="1"/>
        <end position="46"/>
    </location>
</feature>
<comment type="caution">
    <text evidence="9">The sequence shown here is derived from an EMBL/GenBank/DDBJ whole genome shotgun (WGS) entry which is preliminary data.</text>
</comment>
<protein>
    <recommendedName>
        <fullName evidence="8">PHD-type domain-containing protein</fullName>
    </recommendedName>
</protein>
<feature type="compositionally biased region" description="Polar residues" evidence="7">
    <location>
        <begin position="108"/>
        <end position="173"/>
    </location>
</feature>
<keyword evidence="3 6" id="KW-0863">Zinc-finger</keyword>
<feature type="region of interest" description="Disordered" evidence="7">
    <location>
        <begin position="1"/>
        <end position="299"/>
    </location>
</feature>
<keyword evidence="10" id="KW-1185">Reference proteome</keyword>
<feature type="domain" description="PHD-type" evidence="8">
    <location>
        <begin position="649"/>
        <end position="701"/>
    </location>
</feature>
<dbReference type="Gene3D" id="3.30.40.10">
    <property type="entry name" value="Zinc/RING finger domain, C3HC4 (zinc finger)"/>
    <property type="match status" value="1"/>
</dbReference>
<dbReference type="GO" id="GO:0048188">
    <property type="term" value="C:Set1C/COMPASS complex"/>
    <property type="evidence" value="ECO:0007669"/>
    <property type="project" value="InterPro"/>
</dbReference>
<dbReference type="CDD" id="cd15522">
    <property type="entry name" value="PHD_TAF3"/>
    <property type="match status" value="1"/>
</dbReference>
<proteinExistence type="predicted"/>
<evidence type="ECO:0000256" key="5">
    <source>
        <dbReference type="ARBA" id="ARBA00023242"/>
    </source>
</evidence>
<feature type="compositionally biased region" description="Basic and acidic residues" evidence="7">
    <location>
        <begin position="886"/>
        <end position="911"/>
    </location>
</feature>
<dbReference type="SUPFAM" id="SSF57903">
    <property type="entry name" value="FYVE/PHD zinc finger"/>
    <property type="match status" value="1"/>
</dbReference>
<dbReference type="GO" id="GO:0008270">
    <property type="term" value="F:zinc ion binding"/>
    <property type="evidence" value="ECO:0007669"/>
    <property type="project" value="UniProtKB-KW"/>
</dbReference>
<dbReference type="SMART" id="SM00249">
    <property type="entry name" value="PHD"/>
    <property type="match status" value="1"/>
</dbReference>
<evidence type="ECO:0000313" key="9">
    <source>
        <dbReference type="EMBL" id="RDB29384.1"/>
    </source>
</evidence>